<name>A0A7C9PI22_9BURK</name>
<evidence type="ECO:0000256" key="2">
    <source>
        <dbReference type="ARBA" id="ARBA00022475"/>
    </source>
</evidence>
<evidence type="ECO:0000256" key="4">
    <source>
        <dbReference type="ARBA" id="ARBA00022989"/>
    </source>
</evidence>
<dbReference type="AlphaFoldDB" id="A0A7C9PI22"/>
<evidence type="ECO:0000256" key="6">
    <source>
        <dbReference type="SAM" id="Phobius"/>
    </source>
</evidence>
<reference evidence="9 10" key="1">
    <citation type="submission" date="2020-02" db="EMBL/GenBank/DDBJ databases">
        <title>Ideonella bacterium strain TBM-1.</title>
        <authorList>
            <person name="Chen W.-M."/>
        </authorList>
    </citation>
    <scope>NUCLEOTIDE SEQUENCE [LARGE SCALE GENOMIC DNA]</scope>
    <source>
        <strain evidence="9 10">TBM-1</strain>
    </source>
</reference>
<evidence type="ECO:0000313" key="9">
    <source>
        <dbReference type="EMBL" id="NDY91751.1"/>
    </source>
</evidence>
<dbReference type="RefSeq" id="WP_163457600.1">
    <property type="nucleotide sequence ID" value="NZ_JAAGOH010000011.1"/>
</dbReference>
<dbReference type="Pfam" id="PF12704">
    <property type="entry name" value="MacB_PCD"/>
    <property type="match status" value="1"/>
</dbReference>
<dbReference type="GO" id="GO:0005886">
    <property type="term" value="C:plasma membrane"/>
    <property type="evidence" value="ECO:0007669"/>
    <property type="project" value="UniProtKB-SubCell"/>
</dbReference>
<keyword evidence="4 6" id="KW-1133">Transmembrane helix</keyword>
<organism evidence="9 10">
    <name type="scientific">Ideonella livida</name>
    <dbReference type="NCBI Taxonomy" id="2707176"/>
    <lineage>
        <taxon>Bacteria</taxon>
        <taxon>Pseudomonadati</taxon>
        <taxon>Pseudomonadota</taxon>
        <taxon>Betaproteobacteria</taxon>
        <taxon>Burkholderiales</taxon>
        <taxon>Sphaerotilaceae</taxon>
        <taxon>Ideonella</taxon>
    </lineage>
</organism>
<feature type="transmembrane region" description="Helical" evidence="6">
    <location>
        <begin position="430"/>
        <end position="448"/>
    </location>
</feature>
<evidence type="ECO:0000259" key="8">
    <source>
        <dbReference type="Pfam" id="PF12704"/>
    </source>
</evidence>
<dbReference type="PANTHER" id="PTHR43738:SF2">
    <property type="entry name" value="ABC TRANSPORTER PERMEASE"/>
    <property type="match status" value="1"/>
</dbReference>
<keyword evidence="10" id="KW-1185">Reference proteome</keyword>
<keyword evidence="3 6" id="KW-0812">Transmembrane</keyword>
<keyword evidence="2" id="KW-1003">Cell membrane</keyword>
<dbReference type="InterPro" id="IPR003838">
    <property type="entry name" value="ABC3_permease_C"/>
</dbReference>
<feature type="transmembrane region" description="Helical" evidence="6">
    <location>
        <begin position="31"/>
        <end position="50"/>
    </location>
</feature>
<gene>
    <name evidence="9" type="ORF">G3A44_11190</name>
</gene>
<protein>
    <submittedName>
        <fullName evidence="9">ABC transporter permease</fullName>
    </submittedName>
</protein>
<dbReference type="Proteomes" id="UP000484255">
    <property type="component" value="Unassembled WGS sequence"/>
</dbReference>
<evidence type="ECO:0000256" key="1">
    <source>
        <dbReference type="ARBA" id="ARBA00004651"/>
    </source>
</evidence>
<dbReference type="InterPro" id="IPR025857">
    <property type="entry name" value="MacB_PCD"/>
</dbReference>
<evidence type="ECO:0000259" key="7">
    <source>
        <dbReference type="Pfam" id="PF02687"/>
    </source>
</evidence>
<sequence length="466" mass="48369">MNPRWHRSGGGPGAGATLLRLAVGSAWHRRFVLGLGVAAVALASLLLVGLEQLRHDLRRSFSQSLSGTDLVVGPRTGSVQLLLYAVFHLGQPAHALGWGSVQALAGHRAVDWVVPVALGDSFRGFPVVGTTRAYLDHLQVGDRQPLRLARGRWFVGEPGPQGESGPLAEVVLGAEVARRLGLGLEAQVVLAHGDGALAENDHTELPFRVVGVLAPTGTPVDRALHVSLSALQALHVDGLSGVGGLGALGAWAGLPGMGGPRAEGQPGGATPGARDWRQVDLRPRSVTAAFVGLKSRAAVFSVQRWVAQQGPEPAMAVLPGVVLDELWDVLGPMEEALLGASLLVGAVSLSGLVLALLAGLESRRRELALLRAVGAGPRHVLALLALEAALLTAAGVLAGALLAWVAMAALREPLLQTWGIVLQPGWPLPGQWRALGAVLAGGVLAGLLPGWRAYRLSLQDGLTPRD</sequence>
<proteinExistence type="predicted"/>
<evidence type="ECO:0000256" key="3">
    <source>
        <dbReference type="ARBA" id="ARBA00022692"/>
    </source>
</evidence>
<dbReference type="InterPro" id="IPR051125">
    <property type="entry name" value="ABC-4/HrtB_transporter"/>
</dbReference>
<feature type="transmembrane region" description="Helical" evidence="6">
    <location>
        <begin position="336"/>
        <end position="360"/>
    </location>
</feature>
<feature type="transmembrane region" description="Helical" evidence="6">
    <location>
        <begin position="381"/>
        <end position="410"/>
    </location>
</feature>
<keyword evidence="5 6" id="KW-0472">Membrane</keyword>
<evidence type="ECO:0000256" key="5">
    <source>
        <dbReference type="ARBA" id="ARBA00023136"/>
    </source>
</evidence>
<comment type="subcellular location">
    <subcellularLocation>
        <location evidence="1">Cell membrane</location>
        <topology evidence="1">Multi-pass membrane protein</topology>
    </subcellularLocation>
</comment>
<dbReference type="PANTHER" id="PTHR43738">
    <property type="entry name" value="ABC TRANSPORTER, MEMBRANE PROTEIN"/>
    <property type="match status" value="1"/>
</dbReference>
<dbReference type="EMBL" id="JAAGOH010000011">
    <property type="protein sequence ID" value="NDY91751.1"/>
    <property type="molecule type" value="Genomic_DNA"/>
</dbReference>
<feature type="domain" description="ABC3 transporter permease C-terminal" evidence="7">
    <location>
        <begin position="340"/>
        <end position="457"/>
    </location>
</feature>
<comment type="caution">
    <text evidence="9">The sequence shown here is derived from an EMBL/GenBank/DDBJ whole genome shotgun (WGS) entry which is preliminary data.</text>
</comment>
<dbReference type="Pfam" id="PF02687">
    <property type="entry name" value="FtsX"/>
    <property type="match status" value="1"/>
</dbReference>
<feature type="domain" description="MacB-like periplasmic core" evidence="8">
    <location>
        <begin position="34"/>
        <end position="234"/>
    </location>
</feature>
<accession>A0A7C9PI22</accession>
<evidence type="ECO:0000313" key="10">
    <source>
        <dbReference type="Proteomes" id="UP000484255"/>
    </source>
</evidence>